<evidence type="ECO:0000313" key="3">
    <source>
        <dbReference type="Proteomes" id="UP000183832"/>
    </source>
</evidence>
<dbReference type="AlphaFoldDB" id="A0A1J1IYQ4"/>
<evidence type="ECO:0000256" key="1">
    <source>
        <dbReference type="SAM" id="SignalP"/>
    </source>
</evidence>
<sequence length="98" mass="11243">MALFLILFRNSFVFPLCSVCGLEQKSVAEQSPGMEKHSINLLLVNEIFIKVKNRVGIYFNSNLLSDVCVKMSIRQTMTMNGSKHQKFVSYLIMKKHDN</sequence>
<feature type="signal peptide" evidence="1">
    <location>
        <begin position="1"/>
        <end position="28"/>
    </location>
</feature>
<keyword evidence="3" id="KW-1185">Reference proteome</keyword>
<protein>
    <submittedName>
        <fullName evidence="2">CLUMA_CG017879, isoform A</fullName>
    </submittedName>
</protein>
<feature type="chain" id="PRO_5012701243" evidence="1">
    <location>
        <begin position="29"/>
        <end position="98"/>
    </location>
</feature>
<keyword evidence="1" id="KW-0732">Signal</keyword>
<name>A0A1J1IYQ4_9DIPT</name>
<accession>A0A1J1IYQ4</accession>
<reference evidence="2 3" key="1">
    <citation type="submission" date="2015-04" db="EMBL/GenBank/DDBJ databases">
        <authorList>
            <person name="Syromyatnikov M.Y."/>
            <person name="Popov V.N."/>
        </authorList>
    </citation>
    <scope>NUCLEOTIDE SEQUENCE [LARGE SCALE GENOMIC DNA]</scope>
</reference>
<gene>
    <name evidence="2" type="ORF">CLUMA_CG017879</name>
</gene>
<dbReference type="Proteomes" id="UP000183832">
    <property type="component" value="Unassembled WGS sequence"/>
</dbReference>
<dbReference type="EMBL" id="CVRI01000063">
    <property type="protein sequence ID" value="CRL04826.1"/>
    <property type="molecule type" value="Genomic_DNA"/>
</dbReference>
<proteinExistence type="predicted"/>
<organism evidence="2 3">
    <name type="scientific">Clunio marinus</name>
    <dbReference type="NCBI Taxonomy" id="568069"/>
    <lineage>
        <taxon>Eukaryota</taxon>
        <taxon>Metazoa</taxon>
        <taxon>Ecdysozoa</taxon>
        <taxon>Arthropoda</taxon>
        <taxon>Hexapoda</taxon>
        <taxon>Insecta</taxon>
        <taxon>Pterygota</taxon>
        <taxon>Neoptera</taxon>
        <taxon>Endopterygota</taxon>
        <taxon>Diptera</taxon>
        <taxon>Nematocera</taxon>
        <taxon>Chironomoidea</taxon>
        <taxon>Chironomidae</taxon>
        <taxon>Clunio</taxon>
    </lineage>
</organism>
<evidence type="ECO:0000313" key="2">
    <source>
        <dbReference type="EMBL" id="CRL04826.1"/>
    </source>
</evidence>